<sequence length="67" mass="7990">MFRNQSCPHYPFLSYNRPVQLKHIQLCPHTHPHPNTHIQRLSLVKNIFLRCLPQFPYTLLDISIAVR</sequence>
<accession>A0A564YG11</accession>
<dbReference type="EMBL" id="CABIJS010000210">
    <property type="protein sequence ID" value="VUZ46136.1"/>
    <property type="molecule type" value="Genomic_DNA"/>
</dbReference>
<protein>
    <submittedName>
        <fullName evidence="1">Uncharacterized protein</fullName>
    </submittedName>
</protein>
<reference evidence="1 2" key="1">
    <citation type="submission" date="2019-07" db="EMBL/GenBank/DDBJ databases">
        <authorList>
            <person name="Jastrzebski P J."/>
            <person name="Paukszto L."/>
            <person name="Jastrzebski P J."/>
        </authorList>
    </citation>
    <scope>NUCLEOTIDE SEQUENCE [LARGE SCALE GENOMIC DNA]</scope>
    <source>
        <strain evidence="1 2">WMS-il1</strain>
    </source>
</reference>
<gene>
    <name evidence="1" type="ORF">WMSIL1_LOCUS6017</name>
</gene>
<proteinExistence type="predicted"/>
<keyword evidence="2" id="KW-1185">Reference proteome</keyword>
<name>A0A564YG11_HYMDI</name>
<dbReference type="AlphaFoldDB" id="A0A564YG11"/>
<evidence type="ECO:0000313" key="1">
    <source>
        <dbReference type="EMBL" id="VUZ46136.1"/>
    </source>
</evidence>
<evidence type="ECO:0000313" key="2">
    <source>
        <dbReference type="Proteomes" id="UP000321570"/>
    </source>
</evidence>
<dbReference type="Proteomes" id="UP000321570">
    <property type="component" value="Unassembled WGS sequence"/>
</dbReference>
<organism evidence="1 2">
    <name type="scientific">Hymenolepis diminuta</name>
    <name type="common">Rat tapeworm</name>
    <dbReference type="NCBI Taxonomy" id="6216"/>
    <lineage>
        <taxon>Eukaryota</taxon>
        <taxon>Metazoa</taxon>
        <taxon>Spiralia</taxon>
        <taxon>Lophotrochozoa</taxon>
        <taxon>Platyhelminthes</taxon>
        <taxon>Cestoda</taxon>
        <taxon>Eucestoda</taxon>
        <taxon>Cyclophyllidea</taxon>
        <taxon>Hymenolepididae</taxon>
        <taxon>Hymenolepis</taxon>
    </lineage>
</organism>